<keyword evidence="7" id="KW-1185">Reference proteome</keyword>
<evidence type="ECO:0000313" key="7">
    <source>
        <dbReference type="Proteomes" id="UP000184512"/>
    </source>
</evidence>
<dbReference type="AlphaFoldDB" id="A0A1M6KBC5"/>
<evidence type="ECO:0000256" key="3">
    <source>
        <dbReference type="ARBA" id="ARBA00023163"/>
    </source>
</evidence>
<dbReference type="GO" id="GO:0003700">
    <property type="term" value="F:DNA-binding transcription factor activity"/>
    <property type="evidence" value="ECO:0007669"/>
    <property type="project" value="TreeGrafter"/>
</dbReference>
<dbReference type="SUPFAM" id="SSF46689">
    <property type="entry name" value="Homeodomain-like"/>
    <property type="match status" value="1"/>
</dbReference>
<dbReference type="InterPro" id="IPR036271">
    <property type="entry name" value="Tet_transcr_reg_TetR-rel_C_sf"/>
</dbReference>
<dbReference type="Gene3D" id="1.10.10.60">
    <property type="entry name" value="Homeodomain-like"/>
    <property type="match status" value="1"/>
</dbReference>
<proteinExistence type="predicted"/>
<protein>
    <submittedName>
        <fullName evidence="6">Transcriptional regulator, TetR family</fullName>
    </submittedName>
</protein>
<keyword evidence="3" id="KW-0804">Transcription</keyword>
<keyword evidence="2 4" id="KW-0238">DNA-binding</keyword>
<evidence type="ECO:0000256" key="2">
    <source>
        <dbReference type="ARBA" id="ARBA00023125"/>
    </source>
</evidence>
<dbReference type="InterPro" id="IPR001647">
    <property type="entry name" value="HTH_TetR"/>
</dbReference>
<dbReference type="InterPro" id="IPR050109">
    <property type="entry name" value="HTH-type_TetR-like_transc_reg"/>
</dbReference>
<dbReference type="PROSITE" id="PS50977">
    <property type="entry name" value="HTH_TETR_2"/>
    <property type="match status" value="1"/>
</dbReference>
<sequence length="186" mass="19692">MALTREAIIEAGLNILDTYGLGDLSMRRVADVLGVQAGALYYHVPNKQSLLAALSDEIVRSVLPPSPDAEVDLWLTEWASGLRDALMSRRDGAEVVASSLAVGLGTQQPARQAEERLSAASMPHPEAIAATLLHFVLGHAVEEQTRGQMAELGIVEGGAPEEGAQRFSLGVKIIVRGAQTLAKEGC</sequence>
<dbReference type="PROSITE" id="PS01081">
    <property type="entry name" value="HTH_TETR_1"/>
    <property type="match status" value="1"/>
</dbReference>
<evidence type="ECO:0000256" key="1">
    <source>
        <dbReference type="ARBA" id="ARBA00023015"/>
    </source>
</evidence>
<dbReference type="GO" id="GO:0045892">
    <property type="term" value="P:negative regulation of DNA-templated transcription"/>
    <property type="evidence" value="ECO:0007669"/>
    <property type="project" value="InterPro"/>
</dbReference>
<name>A0A1M6KBC5_9ACTN</name>
<organism evidence="6 7">
    <name type="scientific">Tessaracoccus bendigoensis DSM 12906</name>
    <dbReference type="NCBI Taxonomy" id="1123357"/>
    <lineage>
        <taxon>Bacteria</taxon>
        <taxon>Bacillati</taxon>
        <taxon>Actinomycetota</taxon>
        <taxon>Actinomycetes</taxon>
        <taxon>Propionibacteriales</taxon>
        <taxon>Propionibacteriaceae</taxon>
        <taxon>Tessaracoccus</taxon>
    </lineage>
</organism>
<dbReference type="PRINTS" id="PR00400">
    <property type="entry name" value="TETREPRESSOR"/>
</dbReference>
<evidence type="ECO:0000259" key="5">
    <source>
        <dbReference type="PROSITE" id="PS50977"/>
    </source>
</evidence>
<gene>
    <name evidence="6" type="ORF">SAMN02745244_02783</name>
</gene>
<dbReference type="RefSeq" id="WP_073189352.1">
    <property type="nucleotide sequence ID" value="NZ_FQZG01000058.1"/>
</dbReference>
<evidence type="ECO:0000256" key="4">
    <source>
        <dbReference type="PROSITE-ProRule" id="PRU00335"/>
    </source>
</evidence>
<dbReference type="STRING" id="1123357.SAMN02745244_02783"/>
<dbReference type="PANTHER" id="PTHR30055:SF151">
    <property type="entry name" value="TRANSCRIPTIONAL REGULATORY PROTEIN"/>
    <property type="match status" value="1"/>
</dbReference>
<dbReference type="InterPro" id="IPR009057">
    <property type="entry name" value="Homeodomain-like_sf"/>
</dbReference>
<keyword evidence="1" id="KW-0805">Transcription regulation</keyword>
<reference evidence="6 7" key="1">
    <citation type="submission" date="2016-11" db="EMBL/GenBank/DDBJ databases">
        <authorList>
            <person name="Jaros S."/>
            <person name="Januszkiewicz K."/>
            <person name="Wedrychowicz H."/>
        </authorList>
    </citation>
    <scope>NUCLEOTIDE SEQUENCE [LARGE SCALE GENOMIC DNA]</scope>
    <source>
        <strain evidence="6 7">DSM 12906</strain>
    </source>
</reference>
<dbReference type="SUPFAM" id="SSF48498">
    <property type="entry name" value="Tetracyclin repressor-like, C-terminal domain"/>
    <property type="match status" value="1"/>
</dbReference>
<accession>A0A1M6KBC5</accession>
<evidence type="ECO:0000313" key="6">
    <source>
        <dbReference type="EMBL" id="SHJ56255.1"/>
    </source>
</evidence>
<dbReference type="Pfam" id="PF00440">
    <property type="entry name" value="TetR_N"/>
    <property type="match status" value="1"/>
</dbReference>
<dbReference type="Gene3D" id="1.10.357.10">
    <property type="entry name" value="Tetracycline Repressor, domain 2"/>
    <property type="match status" value="1"/>
</dbReference>
<dbReference type="Proteomes" id="UP000184512">
    <property type="component" value="Unassembled WGS sequence"/>
</dbReference>
<feature type="domain" description="HTH tetR-type" evidence="5">
    <location>
        <begin position="2"/>
        <end position="62"/>
    </location>
</feature>
<dbReference type="GO" id="GO:0046677">
    <property type="term" value="P:response to antibiotic"/>
    <property type="evidence" value="ECO:0007669"/>
    <property type="project" value="InterPro"/>
</dbReference>
<feature type="DNA-binding region" description="H-T-H motif" evidence="4">
    <location>
        <begin position="25"/>
        <end position="44"/>
    </location>
</feature>
<dbReference type="PRINTS" id="PR00455">
    <property type="entry name" value="HTHTETR"/>
</dbReference>
<dbReference type="InterPro" id="IPR003012">
    <property type="entry name" value="Tet_transcr_reg_TetR"/>
</dbReference>
<dbReference type="GO" id="GO:0000976">
    <property type="term" value="F:transcription cis-regulatory region binding"/>
    <property type="evidence" value="ECO:0007669"/>
    <property type="project" value="TreeGrafter"/>
</dbReference>
<dbReference type="InterPro" id="IPR023772">
    <property type="entry name" value="DNA-bd_HTH_TetR-type_CS"/>
</dbReference>
<dbReference type="EMBL" id="FQZG01000058">
    <property type="protein sequence ID" value="SHJ56255.1"/>
    <property type="molecule type" value="Genomic_DNA"/>
</dbReference>
<dbReference type="OrthoDB" id="3819648at2"/>
<dbReference type="PANTHER" id="PTHR30055">
    <property type="entry name" value="HTH-TYPE TRANSCRIPTIONAL REGULATOR RUTR"/>
    <property type="match status" value="1"/>
</dbReference>